<reference evidence="2" key="1">
    <citation type="submission" date="2021-01" db="EMBL/GenBank/DDBJ databases">
        <authorList>
            <person name="Corre E."/>
            <person name="Pelletier E."/>
            <person name="Niang G."/>
            <person name="Scheremetjew M."/>
            <person name="Finn R."/>
            <person name="Kale V."/>
            <person name="Holt S."/>
            <person name="Cochrane G."/>
            <person name="Meng A."/>
            <person name="Brown T."/>
            <person name="Cohen L."/>
        </authorList>
    </citation>
    <scope>NUCLEOTIDE SEQUENCE</scope>
    <source>
        <strain evidence="2">CCMP3105</strain>
    </source>
</reference>
<feature type="compositionally biased region" description="Basic and acidic residues" evidence="1">
    <location>
        <begin position="29"/>
        <end position="43"/>
    </location>
</feature>
<evidence type="ECO:0000313" key="2">
    <source>
        <dbReference type="EMBL" id="CAE4628357.1"/>
    </source>
</evidence>
<accession>A0A7S4RY12</accession>
<dbReference type="AlphaFoldDB" id="A0A7S4RY12"/>
<gene>
    <name evidence="2" type="ORF">AMON00008_LOCUS42078</name>
</gene>
<feature type="region of interest" description="Disordered" evidence="1">
    <location>
        <begin position="1"/>
        <end position="71"/>
    </location>
</feature>
<organism evidence="2">
    <name type="scientific">Alexandrium monilatum</name>
    <dbReference type="NCBI Taxonomy" id="311494"/>
    <lineage>
        <taxon>Eukaryota</taxon>
        <taxon>Sar</taxon>
        <taxon>Alveolata</taxon>
        <taxon>Dinophyceae</taxon>
        <taxon>Gonyaulacales</taxon>
        <taxon>Pyrocystaceae</taxon>
        <taxon>Alexandrium</taxon>
    </lineage>
</organism>
<name>A0A7S4RY12_9DINO</name>
<proteinExistence type="predicted"/>
<evidence type="ECO:0000256" key="1">
    <source>
        <dbReference type="SAM" id="MobiDB-lite"/>
    </source>
</evidence>
<dbReference type="EMBL" id="HBNR01059798">
    <property type="protein sequence ID" value="CAE4628357.1"/>
    <property type="molecule type" value="Transcribed_RNA"/>
</dbReference>
<sequence length="150" mass="16234">MQAREAGLRGVVCSDSGGARRRSSSSSIHDGRVLRSYGERSGSRGDPTSSRPRSHDGLAPSASTPHAPPVPYLGYEKIDFDKYREAHAAYSNEQDFIRAVLARRAEAGKNEPWGSRVWKGMCGMAGSVKAQMPRRASRSLGRVAPVHGLL</sequence>
<protein>
    <submittedName>
        <fullName evidence="2">Uncharacterized protein</fullName>
    </submittedName>
</protein>